<name>A0A9Q0NAZ8_9DIPT</name>
<organism evidence="1 2">
    <name type="scientific">Pseudolycoriella hygida</name>
    <dbReference type="NCBI Taxonomy" id="35572"/>
    <lineage>
        <taxon>Eukaryota</taxon>
        <taxon>Metazoa</taxon>
        <taxon>Ecdysozoa</taxon>
        <taxon>Arthropoda</taxon>
        <taxon>Hexapoda</taxon>
        <taxon>Insecta</taxon>
        <taxon>Pterygota</taxon>
        <taxon>Neoptera</taxon>
        <taxon>Endopterygota</taxon>
        <taxon>Diptera</taxon>
        <taxon>Nematocera</taxon>
        <taxon>Sciaroidea</taxon>
        <taxon>Sciaridae</taxon>
        <taxon>Pseudolycoriella</taxon>
    </lineage>
</organism>
<keyword evidence="2" id="KW-1185">Reference proteome</keyword>
<comment type="caution">
    <text evidence="1">The sequence shown here is derived from an EMBL/GenBank/DDBJ whole genome shotgun (WGS) entry which is preliminary data.</text>
</comment>
<sequence length="66" mass="7809">MTDQNLNQRIPPVPPIHHHYQIFALSLQCYVLWPCDVMFHVLLEQLMDLIAQKNTKSCFEDRTNGR</sequence>
<evidence type="ECO:0000313" key="1">
    <source>
        <dbReference type="EMBL" id="KAJ6646602.1"/>
    </source>
</evidence>
<gene>
    <name evidence="1" type="ORF">Bhyg_01815</name>
</gene>
<accession>A0A9Q0NAZ8</accession>
<dbReference type="Proteomes" id="UP001151699">
    <property type="component" value="Chromosome A"/>
</dbReference>
<reference evidence="1" key="1">
    <citation type="submission" date="2022-07" db="EMBL/GenBank/DDBJ databases">
        <authorList>
            <person name="Trinca V."/>
            <person name="Uliana J.V.C."/>
            <person name="Torres T.T."/>
            <person name="Ward R.J."/>
            <person name="Monesi N."/>
        </authorList>
    </citation>
    <scope>NUCLEOTIDE SEQUENCE</scope>
    <source>
        <strain evidence="1">HSMRA1968</strain>
        <tissue evidence="1">Whole embryos</tissue>
    </source>
</reference>
<protein>
    <submittedName>
        <fullName evidence="1">Uncharacterized protein</fullName>
    </submittedName>
</protein>
<proteinExistence type="predicted"/>
<dbReference type="AlphaFoldDB" id="A0A9Q0NAZ8"/>
<dbReference type="EMBL" id="WJQU01000001">
    <property type="protein sequence ID" value="KAJ6646602.1"/>
    <property type="molecule type" value="Genomic_DNA"/>
</dbReference>
<evidence type="ECO:0000313" key="2">
    <source>
        <dbReference type="Proteomes" id="UP001151699"/>
    </source>
</evidence>